<evidence type="ECO:0000313" key="3">
    <source>
        <dbReference type="Proteomes" id="UP000029981"/>
    </source>
</evidence>
<feature type="compositionally biased region" description="Basic residues" evidence="1">
    <location>
        <begin position="78"/>
        <end position="88"/>
    </location>
</feature>
<name>A0A0A0L0S8_CUCSA</name>
<dbReference type="EMBL" id="CM002925">
    <property type="protein sequence ID" value="KGN53746.1"/>
    <property type="molecule type" value="Genomic_DNA"/>
</dbReference>
<reference evidence="2 3" key="1">
    <citation type="journal article" date="2009" name="Nat. Genet.">
        <title>The genome of the cucumber, Cucumis sativus L.</title>
        <authorList>
            <person name="Huang S."/>
            <person name="Li R."/>
            <person name="Zhang Z."/>
            <person name="Li L."/>
            <person name="Gu X."/>
            <person name="Fan W."/>
            <person name="Lucas W.J."/>
            <person name="Wang X."/>
            <person name="Xie B."/>
            <person name="Ni P."/>
            <person name="Ren Y."/>
            <person name="Zhu H."/>
            <person name="Li J."/>
            <person name="Lin K."/>
            <person name="Jin W."/>
            <person name="Fei Z."/>
            <person name="Li G."/>
            <person name="Staub J."/>
            <person name="Kilian A."/>
            <person name="van der Vossen E.A."/>
            <person name="Wu Y."/>
            <person name="Guo J."/>
            <person name="He J."/>
            <person name="Jia Z."/>
            <person name="Ren Y."/>
            <person name="Tian G."/>
            <person name="Lu Y."/>
            <person name="Ruan J."/>
            <person name="Qian W."/>
            <person name="Wang M."/>
            <person name="Huang Q."/>
            <person name="Li B."/>
            <person name="Xuan Z."/>
            <person name="Cao J."/>
            <person name="Asan"/>
            <person name="Wu Z."/>
            <person name="Zhang J."/>
            <person name="Cai Q."/>
            <person name="Bai Y."/>
            <person name="Zhao B."/>
            <person name="Han Y."/>
            <person name="Li Y."/>
            <person name="Li X."/>
            <person name="Wang S."/>
            <person name="Shi Q."/>
            <person name="Liu S."/>
            <person name="Cho W.K."/>
            <person name="Kim J.Y."/>
            <person name="Xu Y."/>
            <person name="Heller-Uszynska K."/>
            <person name="Miao H."/>
            <person name="Cheng Z."/>
            <person name="Zhang S."/>
            <person name="Wu J."/>
            <person name="Yang Y."/>
            <person name="Kang H."/>
            <person name="Li M."/>
            <person name="Liang H."/>
            <person name="Ren X."/>
            <person name="Shi Z."/>
            <person name="Wen M."/>
            <person name="Jian M."/>
            <person name="Yang H."/>
            <person name="Zhang G."/>
            <person name="Yang Z."/>
            <person name="Chen R."/>
            <person name="Liu S."/>
            <person name="Li J."/>
            <person name="Ma L."/>
            <person name="Liu H."/>
            <person name="Zhou Y."/>
            <person name="Zhao J."/>
            <person name="Fang X."/>
            <person name="Li G."/>
            <person name="Fang L."/>
            <person name="Li Y."/>
            <person name="Liu D."/>
            <person name="Zheng H."/>
            <person name="Zhang Y."/>
            <person name="Qin N."/>
            <person name="Li Z."/>
            <person name="Yang G."/>
            <person name="Yang S."/>
            <person name="Bolund L."/>
            <person name="Kristiansen K."/>
            <person name="Zheng H."/>
            <person name="Li S."/>
            <person name="Zhang X."/>
            <person name="Yang H."/>
            <person name="Wang J."/>
            <person name="Sun R."/>
            <person name="Zhang B."/>
            <person name="Jiang S."/>
            <person name="Wang J."/>
            <person name="Du Y."/>
            <person name="Li S."/>
        </authorList>
    </citation>
    <scope>NUCLEOTIDE SEQUENCE [LARGE SCALE GENOMIC DNA]</scope>
    <source>
        <strain evidence="3">cv. 9930</strain>
    </source>
</reference>
<sequence>MRGIDCSFASKKKLGLNSSRGEVRKMVTGNGRGGRLCGSEKDEEHGEVEGKGWATVWEEEKRAIKHEEGGGKGQQRGERRRRRFGETS</sequence>
<feature type="region of interest" description="Disordered" evidence="1">
    <location>
        <begin position="17"/>
        <end position="50"/>
    </location>
</feature>
<proteinExistence type="predicted"/>
<reference evidence="2 3" key="4">
    <citation type="journal article" date="2011" name="BMC Genomics">
        <title>RNA-Seq improves annotation of protein-coding genes in the cucumber genome.</title>
        <authorList>
            <person name="Li Z."/>
            <person name="Zhang Z."/>
            <person name="Yan P."/>
            <person name="Huang S."/>
            <person name="Fei Z."/>
            <person name="Lin K."/>
        </authorList>
    </citation>
    <scope>NUCLEOTIDE SEQUENCE [LARGE SCALE GENOMIC DNA]</scope>
    <source>
        <strain evidence="3">cv. 9930</strain>
    </source>
</reference>
<evidence type="ECO:0000313" key="2">
    <source>
        <dbReference type="EMBL" id="KGN53746.1"/>
    </source>
</evidence>
<dbReference type="Proteomes" id="UP000029981">
    <property type="component" value="Chromosome 4"/>
</dbReference>
<gene>
    <name evidence="2" type="ORF">Csa_4G119260</name>
</gene>
<keyword evidence="3" id="KW-1185">Reference proteome</keyword>
<accession>A0A0A0L0S8</accession>
<feature type="region of interest" description="Disordered" evidence="1">
    <location>
        <begin position="63"/>
        <end position="88"/>
    </location>
</feature>
<reference evidence="2 3" key="2">
    <citation type="journal article" date="2009" name="PLoS ONE">
        <title>An integrated genetic and cytogenetic map of the cucumber genome.</title>
        <authorList>
            <person name="Ren Y."/>
            <person name="Zhang Z."/>
            <person name="Liu J."/>
            <person name="Staub J.E."/>
            <person name="Han Y."/>
            <person name="Cheng Z."/>
            <person name="Li X."/>
            <person name="Lu J."/>
            <person name="Miao H."/>
            <person name="Kang H."/>
            <person name="Xie B."/>
            <person name="Gu X."/>
            <person name="Wang X."/>
            <person name="Du Y."/>
            <person name="Jin W."/>
            <person name="Huang S."/>
        </authorList>
    </citation>
    <scope>NUCLEOTIDE SEQUENCE [LARGE SCALE GENOMIC DNA]</scope>
    <source>
        <strain evidence="3">cv. 9930</strain>
    </source>
</reference>
<protein>
    <submittedName>
        <fullName evidence="2">Uncharacterized protein</fullName>
    </submittedName>
</protein>
<dbReference type="AlphaFoldDB" id="A0A0A0L0S8"/>
<reference evidence="2 3" key="3">
    <citation type="journal article" date="2010" name="BMC Genomics">
        <title>Transcriptome sequencing and comparative analysis of cucumber flowers with different sex types.</title>
        <authorList>
            <person name="Guo S."/>
            <person name="Zheng Y."/>
            <person name="Joung J.G."/>
            <person name="Liu S."/>
            <person name="Zhang Z."/>
            <person name="Crasta O.R."/>
            <person name="Sobral B.W."/>
            <person name="Xu Y."/>
            <person name="Huang S."/>
            <person name="Fei Z."/>
        </authorList>
    </citation>
    <scope>NUCLEOTIDE SEQUENCE [LARGE SCALE GENOMIC DNA]</scope>
    <source>
        <strain evidence="3">cv. 9930</strain>
    </source>
</reference>
<dbReference type="Gramene" id="KGN53746">
    <property type="protein sequence ID" value="KGN53746"/>
    <property type="gene ID" value="Csa_4G119260"/>
</dbReference>
<feature type="compositionally biased region" description="Basic and acidic residues" evidence="1">
    <location>
        <begin position="38"/>
        <end position="50"/>
    </location>
</feature>
<organism evidence="2 3">
    <name type="scientific">Cucumis sativus</name>
    <name type="common">Cucumber</name>
    <dbReference type="NCBI Taxonomy" id="3659"/>
    <lineage>
        <taxon>Eukaryota</taxon>
        <taxon>Viridiplantae</taxon>
        <taxon>Streptophyta</taxon>
        <taxon>Embryophyta</taxon>
        <taxon>Tracheophyta</taxon>
        <taxon>Spermatophyta</taxon>
        <taxon>Magnoliopsida</taxon>
        <taxon>eudicotyledons</taxon>
        <taxon>Gunneridae</taxon>
        <taxon>Pentapetalae</taxon>
        <taxon>rosids</taxon>
        <taxon>fabids</taxon>
        <taxon>Cucurbitales</taxon>
        <taxon>Cucurbitaceae</taxon>
        <taxon>Benincaseae</taxon>
        <taxon>Cucumis</taxon>
    </lineage>
</organism>
<evidence type="ECO:0000256" key="1">
    <source>
        <dbReference type="SAM" id="MobiDB-lite"/>
    </source>
</evidence>